<dbReference type="AlphaFoldDB" id="A0A8H3WLH5"/>
<organism evidence="1 2">
    <name type="scientific">Colletotrichum asianum</name>
    <dbReference type="NCBI Taxonomy" id="702518"/>
    <lineage>
        <taxon>Eukaryota</taxon>
        <taxon>Fungi</taxon>
        <taxon>Dikarya</taxon>
        <taxon>Ascomycota</taxon>
        <taxon>Pezizomycotina</taxon>
        <taxon>Sordariomycetes</taxon>
        <taxon>Hypocreomycetidae</taxon>
        <taxon>Glomerellales</taxon>
        <taxon>Glomerellaceae</taxon>
        <taxon>Colletotrichum</taxon>
        <taxon>Colletotrichum gloeosporioides species complex</taxon>
    </lineage>
</organism>
<evidence type="ECO:0000313" key="2">
    <source>
        <dbReference type="Proteomes" id="UP000434172"/>
    </source>
</evidence>
<comment type="caution">
    <text evidence="1">The sequence shown here is derived from an EMBL/GenBank/DDBJ whole genome shotgun (WGS) entry which is preliminary data.</text>
</comment>
<dbReference type="Proteomes" id="UP000434172">
    <property type="component" value="Unassembled WGS sequence"/>
</dbReference>
<dbReference type="EMBL" id="WOWK01000029">
    <property type="protein sequence ID" value="KAF0326598.1"/>
    <property type="molecule type" value="Genomic_DNA"/>
</dbReference>
<proteinExistence type="predicted"/>
<evidence type="ECO:0000313" key="1">
    <source>
        <dbReference type="EMBL" id="KAF0326598.1"/>
    </source>
</evidence>
<gene>
    <name evidence="1" type="ORF">GQ607_006216</name>
</gene>
<reference evidence="1 2" key="1">
    <citation type="submission" date="2019-12" db="EMBL/GenBank/DDBJ databases">
        <title>A genome sequence resource for the geographically widespread anthracnose pathogen Colletotrichum asianum.</title>
        <authorList>
            <person name="Meng Y."/>
        </authorList>
    </citation>
    <scope>NUCLEOTIDE SEQUENCE [LARGE SCALE GENOMIC DNA]</scope>
    <source>
        <strain evidence="1 2">ICMP 18580</strain>
    </source>
</reference>
<protein>
    <submittedName>
        <fullName evidence="1">Uncharacterized protein</fullName>
    </submittedName>
</protein>
<accession>A0A8H3WLH5</accession>
<name>A0A8H3WLH5_9PEZI</name>
<keyword evidence="2" id="KW-1185">Reference proteome</keyword>
<sequence length="42" mass="4543">MIMSRVTSADGRRLAIRAMLTRSAWASTHCSVSAVLAELSVH</sequence>